<keyword evidence="2" id="KW-1185">Reference proteome</keyword>
<dbReference type="EMBL" id="MU274900">
    <property type="protein sequence ID" value="KAI0094399.1"/>
    <property type="molecule type" value="Genomic_DNA"/>
</dbReference>
<organism evidence="1 2">
    <name type="scientific">Irpex rosettiformis</name>
    <dbReference type="NCBI Taxonomy" id="378272"/>
    <lineage>
        <taxon>Eukaryota</taxon>
        <taxon>Fungi</taxon>
        <taxon>Dikarya</taxon>
        <taxon>Basidiomycota</taxon>
        <taxon>Agaricomycotina</taxon>
        <taxon>Agaricomycetes</taxon>
        <taxon>Polyporales</taxon>
        <taxon>Irpicaceae</taxon>
        <taxon>Irpex</taxon>
    </lineage>
</organism>
<comment type="caution">
    <text evidence="1">The sequence shown here is derived from an EMBL/GenBank/DDBJ whole genome shotgun (WGS) entry which is preliminary data.</text>
</comment>
<sequence length="920" mass="101206">MKRPLSSRDRDDKSPKRRAIELDNDDDDDELKVILAQIKQQEESEALARKLQEEWDKESNLAGEVTHDHRAKPHFPILLEGERTDVVVVENDAALARRLAAEWAREDSTSAETAVSRSSSSSTGLAQSYDQSAIGFKGKNKLLLSDETPDIALKLYHDFFVGSRNCTNCGHEILAPRGFVTYSIQVPPPSLVSLLHAHCSVCETNFCRGCSRVLPCPTSCRGGSKDRNTACPVWTCCAEVRAIALFEALGGFDRHFLGERATSDSRSKEAMEKYRRSISGSVGPGGTGYGTGSNGIHGPRRGRGRGGHEFVAQPLSRTKELVAHADVITVRALQTITQLLPTPYSDSPHDYDMVPHATTAMLILASYLPELLGSLLRNDSVTDWTSRSDVYDAMLALLRRMSDCELTLEVIISQRYEMEKGGGLEDWMWGDAEISWAKSEGKLAVAKPLYSHFQKLTKQCETFLSGASKMLESGEEPNEDLESIIKSTSLCGEIIATRDDLERAMKVIGRDPANPTQDMRLSSSTASGNKKGKTVVLSNQELERRYACECERLAFHHVPFPQDNGNYVTFNYSNLITLTANSTRNPKDRLHLIKELAVTATSLPPGVWVRVDEVRNDVLKIMIAGPEGTPYAGGLFEFDCFLPLDYPHRPPLMHLRTTGKGSVRFNPNLYSNGKVCLSLLGTWPGRPEEQWSNKSTLLQVLVSIQSMILIDLPYFNEPGFGKANPKHTASITYNKNIAVQTVRWAMIEWFKDEHRTGIWADVIKTHFSLLSPKILSSISKWAQEEPRMKAYTTTTHPHPRLSLPSMIPGHGNGSHGHGHVGKDNNNNSSSSTINIMSGVNAASTLMMMEIPGHTHDGVYGGSLGPGGQHVVNGSPGNSMDTSGRGRGSGGGGGENMNLIEEFKKGVKRVEGWEVGSYTSP</sequence>
<dbReference type="Proteomes" id="UP001055072">
    <property type="component" value="Unassembled WGS sequence"/>
</dbReference>
<name>A0ACB8UJ74_9APHY</name>
<evidence type="ECO:0000313" key="1">
    <source>
        <dbReference type="EMBL" id="KAI0094399.1"/>
    </source>
</evidence>
<reference evidence="1" key="1">
    <citation type="journal article" date="2021" name="Environ. Microbiol.">
        <title>Gene family expansions and transcriptome signatures uncover fungal adaptations to wood decay.</title>
        <authorList>
            <person name="Hage H."/>
            <person name="Miyauchi S."/>
            <person name="Viragh M."/>
            <person name="Drula E."/>
            <person name="Min B."/>
            <person name="Chaduli D."/>
            <person name="Navarro D."/>
            <person name="Favel A."/>
            <person name="Norest M."/>
            <person name="Lesage-Meessen L."/>
            <person name="Balint B."/>
            <person name="Merenyi Z."/>
            <person name="de Eugenio L."/>
            <person name="Morin E."/>
            <person name="Martinez A.T."/>
            <person name="Baldrian P."/>
            <person name="Stursova M."/>
            <person name="Martinez M.J."/>
            <person name="Novotny C."/>
            <person name="Magnuson J.K."/>
            <person name="Spatafora J.W."/>
            <person name="Maurice S."/>
            <person name="Pangilinan J."/>
            <person name="Andreopoulos W."/>
            <person name="LaButti K."/>
            <person name="Hundley H."/>
            <person name="Na H."/>
            <person name="Kuo A."/>
            <person name="Barry K."/>
            <person name="Lipzen A."/>
            <person name="Henrissat B."/>
            <person name="Riley R."/>
            <person name="Ahrendt S."/>
            <person name="Nagy L.G."/>
            <person name="Grigoriev I.V."/>
            <person name="Martin F."/>
            <person name="Rosso M.N."/>
        </authorList>
    </citation>
    <scope>NUCLEOTIDE SEQUENCE</scope>
    <source>
        <strain evidence="1">CBS 384.51</strain>
    </source>
</reference>
<accession>A0ACB8UJ74</accession>
<evidence type="ECO:0000313" key="2">
    <source>
        <dbReference type="Proteomes" id="UP001055072"/>
    </source>
</evidence>
<proteinExistence type="predicted"/>
<gene>
    <name evidence="1" type="ORF">BDY19DRAFT_1038634</name>
</gene>
<protein>
    <submittedName>
        <fullName evidence="1">Uncharacterized protein</fullName>
    </submittedName>
</protein>